<dbReference type="EMBL" id="VCGU01000002">
    <property type="protein sequence ID" value="TRY79567.1"/>
    <property type="molecule type" value="Genomic_DNA"/>
</dbReference>
<keyword evidence="2" id="KW-1185">Reference proteome</keyword>
<gene>
    <name evidence="1" type="ORF">TCAL_14817</name>
</gene>
<protein>
    <submittedName>
        <fullName evidence="1">Uncharacterized protein</fullName>
    </submittedName>
</protein>
<accession>A0A553PPG2</accession>
<reference evidence="1 2" key="1">
    <citation type="journal article" date="2018" name="Nat. Ecol. Evol.">
        <title>Genomic signatures of mitonuclear coevolution across populations of Tigriopus californicus.</title>
        <authorList>
            <person name="Barreto F.S."/>
            <person name="Watson E.T."/>
            <person name="Lima T.G."/>
            <person name="Willett C.S."/>
            <person name="Edmands S."/>
            <person name="Li W."/>
            <person name="Burton R.S."/>
        </authorList>
    </citation>
    <scope>NUCLEOTIDE SEQUENCE [LARGE SCALE GENOMIC DNA]</scope>
    <source>
        <strain evidence="1 2">San Diego</strain>
    </source>
</reference>
<dbReference type="AlphaFoldDB" id="A0A553PPG2"/>
<proteinExistence type="predicted"/>
<evidence type="ECO:0000313" key="2">
    <source>
        <dbReference type="Proteomes" id="UP000318571"/>
    </source>
</evidence>
<name>A0A553PPG2_TIGCA</name>
<comment type="caution">
    <text evidence="1">The sequence shown here is derived from an EMBL/GenBank/DDBJ whole genome shotgun (WGS) entry which is preliminary data.</text>
</comment>
<dbReference type="Proteomes" id="UP000318571">
    <property type="component" value="Chromosome 6"/>
</dbReference>
<evidence type="ECO:0000313" key="1">
    <source>
        <dbReference type="EMBL" id="TRY79567.1"/>
    </source>
</evidence>
<organism evidence="1 2">
    <name type="scientific">Tigriopus californicus</name>
    <name type="common">Marine copepod</name>
    <dbReference type="NCBI Taxonomy" id="6832"/>
    <lineage>
        <taxon>Eukaryota</taxon>
        <taxon>Metazoa</taxon>
        <taxon>Ecdysozoa</taxon>
        <taxon>Arthropoda</taxon>
        <taxon>Crustacea</taxon>
        <taxon>Multicrustacea</taxon>
        <taxon>Hexanauplia</taxon>
        <taxon>Copepoda</taxon>
        <taxon>Harpacticoida</taxon>
        <taxon>Harpacticidae</taxon>
        <taxon>Tigriopus</taxon>
    </lineage>
</organism>
<sequence>MAKSAQFARKVAKQDLGVPKCDSVVGRIACKLCMICFLKINPGSDHHCNVANVVTNLKTLVPSRVLQIAAQDNASKNLAAINPSFNGGSTNITTIQLATRGRGATWVKLDQDLKKALNRKRSMISIESLDNIRLEAEMSCNKIKIVAQHLRKSARVEPHFAKHLVQENNKYQDFFRVVDLVMDQDHSIITVICTNAHDFLISILEERKVRKEDVLLRLSIDEGKGFLKITSSLVLLNETMAHFKSGGVKRTQILALSPSKESYDTIKTFLIGFLLFIYFRHAQRECCRGCLNRNTPSPSSQAGSASVTTSIQGFGDGDSFVTIDLCSENSPSPQERN</sequence>